<evidence type="ECO:0000313" key="3">
    <source>
        <dbReference type="Proteomes" id="UP001642482"/>
    </source>
</evidence>
<evidence type="ECO:0000313" key="2">
    <source>
        <dbReference type="EMBL" id="CAK7224208.1"/>
    </source>
</evidence>
<dbReference type="InterPro" id="IPR053146">
    <property type="entry name" value="QDO-like"/>
</dbReference>
<proteinExistence type="predicted"/>
<dbReference type="InterPro" id="IPR014710">
    <property type="entry name" value="RmlC-like_jellyroll"/>
</dbReference>
<feature type="signal peptide" evidence="1">
    <location>
        <begin position="1"/>
        <end position="17"/>
    </location>
</feature>
<sequence>MKPIIVTLLSTAGLVSANAPSTPSLWVTTTPQSPVPYALKKGNGIRLGDNLFPITGNSSGGAFCIMNTNDAGIPLGSVPGLLFPHVHRKTFENFYATKGRVQLWGQNLETYRKNTSTQQTRTLSQGDFGGIPPGTIHTFMLLEPDTELTGVLVPGGFEEFFFHMSDSNANNNQTLPGAGGFDTSSLAKWDVFPQMDFVPRRDVVNGREANGTGHWYDGPNPLPSNESAPIWIAKNYGPKYLVTDGGRYHVVAPLVTGQQTNNTFSQGTITLSQQTAGMAPPTVNYTMATAFLLQEGELEVTVAGYAPIRLIDGDAVFVPANVSFSYHATAEFTKFMYVTGGDDLDTGLIAKGTPWKSAFYPQQSPASSNKLLWI</sequence>
<keyword evidence="1" id="KW-0732">Signal</keyword>
<dbReference type="PANTHER" id="PTHR36440">
    <property type="entry name" value="PUTATIVE (AFU_ORTHOLOGUE AFUA_8G07350)-RELATED"/>
    <property type="match status" value="1"/>
</dbReference>
<dbReference type="InterPro" id="IPR011051">
    <property type="entry name" value="RmlC_Cupin_sf"/>
</dbReference>
<gene>
    <name evidence="2" type="ORF">SEUCBS140593_005494</name>
</gene>
<evidence type="ECO:0000256" key="1">
    <source>
        <dbReference type="SAM" id="SignalP"/>
    </source>
</evidence>
<feature type="chain" id="PRO_5045548082" description="Quercetin 2,3-dioxygenase" evidence="1">
    <location>
        <begin position="18"/>
        <end position="374"/>
    </location>
</feature>
<name>A0ABP0BX92_9PEZI</name>
<dbReference type="Gene3D" id="2.60.120.10">
    <property type="entry name" value="Jelly Rolls"/>
    <property type="match status" value="2"/>
</dbReference>
<dbReference type="Proteomes" id="UP001642482">
    <property type="component" value="Unassembled WGS sequence"/>
</dbReference>
<organism evidence="2 3">
    <name type="scientific">Sporothrix eucalyptigena</name>
    <dbReference type="NCBI Taxonomy" id="1812306"/>
    <lineage>
        <taxon>Eukaryota</taxon>
        <taxon>Fungi</taxon>
        <taxon>Dikarya</taxon>
        <taxon>Ascomycota</taxon>
        <taxon>Pezizomycotina</taxon>
        <taxon>Sordariomycetes</taxon>
        <taxon>Sordariomycetidae</taxon>
        <taxon>Ophiostomatales</taxon>
        <taxon>Ophiostomataceae</taxon>
        <taxon>Sporothrix</taxon>
    </lineage>
</organism>
<dbReference type="SUPFAM" id="SSF51182">
    <property type="entry name" value="RmlC-like cupins"/>
    <property type="match status" value="1"/>
</dbReference>
<comment type="caution">
    <text evidence="2">The sequence shown here is derived from an EMBL/GenBank/DDBJ whole genome shotgun (WGS) entry which is preliminary data.</text>
</comment>
<dbReference type="CDD" id="cd02215">
    <property type="entry name" value="cupin_QDO_N_C"/>
    <property type="match status" value="1"/>
</dbReference>
<reference evidence="2 3" key="1">
    <citation type="submission" date="2024-01" db="EMBL/GenBank/DDBJ databases">
        <authorList>
            <person name="Allen C."/>
            <person name="Tagirdzhanova G."/>
        </authorList>
    </citation>
    <scope>NUCLEOTIDE SEQUENCE [LARGE SCALE GENOMIC DNA]</scope>
</reference>
<dbReference type="EMBL" id="CAWUHD010000054">
    <property type="protein sequence ID" value="CAK7224208.1"/>
    <property type="molecule type" value="Genomic_DNA"/>
</dbReference>
<accession>A0ABP0BX92</accession>
<keyword evidence="3" id="KW-1185">Reference proteome</keyword>
<dbReference type="PANTHER" id="PTHR36440:SF1">
    <property type="entry name" value="PUTATIVE (AFU_ORTHOLOGUE AFUA_8G07350)-RELATED"/>
    <property type="match status" value="1"/>
</dbReference>
<protein>
    <recommendedName>
        <fullName evidence="4">Quercetin 2,3-dioxygenase</fullName>
    </recommendedName>
</protein>
<evidence type="ECO:0008006" key="4">
    <source>
        <dbReference type="Google" id="ProtNLM"/>
    </source>
</evidence>